<dbReference type="GO" id="GO:0071011">
    <property type="term" value="C:precatalytic spliceosome"/>
    <property type="evidence" value="ECO:0007669"/>
    <property type="project" value="TreeGrafter"/>
</dbReference>
<feature type="non-terminal residue" evidence="3">
    <location>
        <position position="1"/>
    </location>
</feature>
<keyword evidence="1" id="KW-0694">RNA-binding</keyword>
<name>A0A146KHH1_9EUKA</name>
<dbReference type="Pfam" id="PF00076">
    <property type="entry name" value="RRM_1"/>
    <property type="match status" value="1"/>
</dbReference>
<dbReference type="PROSITE" id="PS50102">
    <property type="entry name" value="RRM"/>
    <property type="match status" value="1"/>
</dbReference>
<dbReference type="SUPFAM" id="SSF54928">
    <property type="entry name" value="RNA-binding domain, RBD"/>
    <property type="match status" value="1"/>
</dbReference>
<sequence>VVTDLDLQVDEELLFELFTQFVQPKNITFPCDEITQKHYGKAYVEFYSENDADKSVNVFNNINLYGKPMKIVKQVIEDQFYYRVFVKPLSNSILSTAQCFGKCKQESQNVIIFTKREDAEQFIQETQIENVKVDWA</sequence>
<dbReference type="InterPro" id="IPR012677">
    <property type="entry name" value="Nucleotide-bd_a/b_plait_sf"/>
</dbReference>
<accession>A0A146KHH1</accession>
<dbReference type="GO" id="GO:0005730">
    <property type="term" value="C:nucleolus"/>
    <property type="evidence" value="ECO:0007669"/>
    <property type="project" value="TreeGrafter"/>
</dbReference>
<dbReference type="GO" id="GO:0003723">
    <property type="term" value="F:RNA binding"/>
    <property type="evidence" value="ECO:0007669"/>
    <property type="project" value="UniProtKB-UniRule"/>
</dbReference>
<dbReference type="Gene3D" id="3.30.70.330">
    <property type="match status" value="1"/>
</dbReference>
<proteinExistence type="predicted"/>
<protein>
    <submittedName>
        <fullName evidence="3">RNA recognition motif-containing protein</fullName>
    </submittedName>
</protein>
<dbReference type="EMBL" id="GDID01001541">
    <property type="protein sequence ID" value="JAP95065.1"/>
    <property type="molecule type" value="Transcribed_RNA"/>
</dbReference>
<dbReference type="InterPro" id="IPR052084">
    <property type="entry name" value="SF3B4_spliceosome_assoc"/>
</dbReference>
<dbReference type="InterPro" id="IPR000504">
    <property type="entry name" value="RRM_dom"/>
</dbReference>
<dbReference type="SMART" id="SM00360">
    <property type="entry name" value="RRM"/>
    <property type="match status" value="1"/>
</dbReference>
<dbReference type="GO" id="GO:0005686">
    <property type="term" value="C:U2 snRNP"/>
    <property type="evidence" value="ECO:0007669"/>
    <property type="project" value="TreeGrafter"/>
</dbReference>
<evidence type="ECO:0000259" key="2">
    <source>
        <dbReference type="PROSITE" id="PS50102"/>
    </source>
</evidence>
<dbReference type="InterPro" id="IPR035979">
    <property type="entry name" value="RBD_domain_sf"/>
</dbReference>
<dbReference type="PANTHER" id="PTHR48030">
    <property type="entry name" value="SPLICING FACTOR 3B SUBUNIT 4"/>
    <property type="match status" value="1"/>
</dbReference>
<organism evidence="3">
    <name type="scientific">Trepomonas sp. PC1</name>
    <dbReference type="NCBI Taxonomy" id="1076344"/>
    <lineage>
        <taxon>Eukaryota</taxon>
        <taxon>Metamonada</taxon>
        <taxon>Diplomonadida</taxon>
        <taxon>Hexamitidae</taxon>
        <taxon>Hexamitinae</taxon>
        <taxon>Trepomonas</taxon>
    </lineage>
</organism>
<evidence type="ECO:0000256" key="1">
    <source>
        <dbReference type="PROSITE-ProRule" id="PRU00176"/>
    </source>
</evidence>
<evidence type="ECO:0000313" key="3">
    <source>
        <dbReference type="EMBL" id="JAP95065.1"/>
    </source>
</evidence>
<gene>
    <name evidence="3" type="ORF">TPC1_12056</name>
</gene>
<reference evidence="3" key="1">
    <citation type="submission" date="2015-07" db="EMBL/GenBank/DDBJ databases">
        <title>Adaptation to a free-living lifestyle via gene acquisitions in the diplomonad Trepomonas sp. PC1.</title>
        <authorList>
            <person name="Xu F."/>
            <person name="Jerlstrom-Hultqvist J."/>
            <person name="Kolisko M."/>
            <person name="Simpson A.G.B."/>
            <person name="Roger A.J."/>
            <person name="Svard S.G."/>
            <person name="Andersson J.O."/>
        </authorList>
    </citation>
    <scope>NUCLEOTIDE SEQUENCE</scope>
    <source>
        <strain evidence="3">PC1</strain>
    </source>
</reference>
<dbReference type="GO" id="GO:0048026">
    <property type="term" value="P:positive regulation of mRNA splicing, via spliceosome"/>
    <property type="evidence" value="ECO:0007669"/>
    <property type="project" value="TreeGrafter"/>
</dbReference>
<feature type="non-terminal residue" evidence="3">
    <location>
        <position position="136"/>
    </location>
</feature>
<dbReference type="PANTHER" id="PTHR48030:SF3">
    <property type="entry name" value="SPLICING FACTOR 3B SUBUNIT 4"/>
    <property type="match status" value="1"/>
</dbReference>
<feature type="domain" description="RRM" evidence="2">
    <location>
        <begin position="1"/>
        <end position="71"/>
    </location>
</feature>
<dbReference type="AlphaFoldDB" id="A0A146KHH1"/>